<evidence type="ECO:0000259" key="1">
    <source>
        <dbReference type="Pfam" id="PF08125"/>
    </source>
</evidence>
<dbReference type="SUPFAM" id="SSF48179">
    <property type="entry name" value="6-phosphogluconate dehydrogenase C-terminal domain-like"/>
    <property type="match status" value="1"/>
</dbReference>
<reference evidence="2 3" key="1">
    <citation type="journal article" date="2003" name="Int. J. Syst. Evol. Microbiol.">
        <title>Bacillus nealsonii sp. nov., isolated from a spacecraft-assembly facility, whose spores are gamma-radiation resistant.</title>
        <authorList>
            <person name="Venkateswaran K."/>
            <person name="Kempf M."/>
            <person name="Chen F."/>
            <person name="Satomi M."/>
            <person name="Nicholson W."/>
            <person name="Kern R."/>
        </authorList>
    </citation>
    <scope>NUCLEOTIDE SEQUENCE [LARGE SCALE GENOMIC DNA]</scope>
    <source>
        <strain evidence="2 3">FO-92</strain>
    </source>
</reference>
<gene>
    <name evidence="2" type="ORF">CWS01_11865</name>
</gene>
<name>A0A2N0Z1N9_9BACI</name>
<sequence>GAHFVDNLQAYIERKLFTVNTGHAATAYLGNAQNYKTIAETISNKELEEKVLYVLEETGKVLVAKYSFNPEEHNQYIYKIIGRFSNSHIIDDVKRVGRSPLRKLGRNDRLVAPALEYMEVFKTIPNNLVDVMAAALSFYSEDDQESVQLQQLIREKGVSEAFSEISGLEEKHELVKAVVSVYNK</sequence>
<dbReference type="Proteomes" id="UP000233375">
    <property type="component" value="Unassembled WGS sequence"/>
</dbReference>
<proteinExistence type="predicted"/>
<organism evidence="2 3">
    <name type="scientific">Niallia nealsonii</name>
    <dbReference type="NCBI Taxonomy" id="115979"/>
    <lineage>
        <taxon>Bacteria</taxon>
        <taxon>Bacillati</taxon>
        <taxon>Bacillota</taxon>
        <taxon>Bacilli</taxon>
        <taxon>Bacillales</taxon>
        <taxon>Bacillaceae</taxon>
        <taxon>Niallia</taxon>
    </lineage>
</organism>
<dbReference type="PANTHER" id="PTHR30524:SF0">
    <property type="entry name" value="ALTRONATE OXIDOREDUCTASE-RELATED"/>
    <property type="match status" value="1"/>
</dbReference>
<dbReference type="GO" id="GO:0005829">
    <property type="term" value="C:cytosol"/>
    <property type="evidence" value="ECO:0007669"/>
    <property type="project" value="TreeGrafter"/>
</dbReference>
<keyword evidence="3" id="KW-1185">Reference proteome</keyword>
<feature type="non-terminal residue" evidence="2">
    <location>
        <position position="1"/>
    </location>
</feature>
<comment type="caution">
    <text evidence="2">The sequence shown here is derived from an EMBL/GenBank/DDBJ whole genome shotgun (WGS) entry which is preliminary data.</text>
</comment>
<dbReference type="PANTHER" id="PTHR30524">
    <property type="entry name" value="MANNITOL-1-PHOSPHATE 5-DEHYDROGENASE"/>
    <property type="match status" value="1"/>
</dbReference>
<evidence type="ECO:0000313" key="2">
    <source>
        <dbReference type="EMBL" id="PKG23424.1"/>
    </source>
</evidence>
<dbReference type="AlphaFoldDB" id="A0A2N0Z1N9"/>
<accession>A0A2N0Z1N9</accession>
<dbReference type="InterPro" id="IPR013118">
    <property type="entry name" value="Mannitol_DH_C"/>
</dbReference>
<dbReference type="InterPro" id="IPR013328">
    <property type="entry name" value="6PGD_dom2"/>
</dbReference>
<dbReference type="Gene3D" id="1.10.1040.10">
    <property type="entry name" value="N-(1-d-carboxylethyl)-l-norvaline Dehydrogenase, domain 2"/>
    <property type="match status" value="1"/>
</dbReference>
<dbReference type="GO" id="GO:0008926">
    <property type="term" value="F:mannitol-1-phosphate 5-dehydrogenase activity"/>
    <property type="evidence" value="ECO:0007669"/>
    <property type="project" value="TreeGrafter"/>
</dbReference>
<dbReference type="Pfam" id="PF08125">
    <property type="entry name" value="Mannitol_dh_C"/>
    <property type="match status" value="1"/>
</dbReference>
<feature type="domain" description="Mannitol dehydrogenase C-terminal" evidence="1">
    <location>
        <begin position="7"/>
        <end position="183"/>
    </location>
</feature>
<dbReference type="EMBL" id="PISE01000024">
    <property type="protein sequence ID" value="PKG23424.1"/>
    <property type="molecule type" value="Genomic_DNA"/>
</dbReference>
<dbReference type="InterPro" id="IPR008927">
    <property type="entry name" value="6-PGluconate_DH-like_C_sf"/>
</dbReference>
<evidence type="ECO:0000313" key="3">
    <source>
        <dbReference type="Proteomes" id="UP000233375"/>
    </source>
</evidence>
<dbReference type="GO" id="GO:0019592">
    <property type="term" value="P:mannitol catabolic process"/>
    <property type="evidence" value="ECO:0007669"/>
    <property type="project" value="TreeGrafter"/>
</dbReference>
<protein>
    <submittedName>
        <fullName evidence="2">Mannitol-1-phosphate 5-dehydrogenase</fullName>
    </submittedName>
</protein>